<dbReference type="InterPro" id="IPR002155">
    <property type="entry name" value="Thiolase"/>
</dbReference>
<dbReference type="Gene3D" id="3.40.47.10">
    <property type="match status" value="1"/>
</dbReference>
<evidence type="ECO:0000313" key="4">
    <source>
        <dbReference type="Proteomes" id="UP001237194"/>
    </source>
</evidence>
<evidence type="ECO:0000259" key="1">
    <source>
        <dbReference type="Pfam" id="PF00108"/>
    </source>
</evidence>
<organism evidence="3 4">
    <name type="scientific">Streptomyces pakalii</name>
    <dbReference type="NCBI Taxonomy" id="3036494"/>
    <lineage>
        <taxon>Bacteria</taxon>
        <taxon>Bacillati</taxon>
        <taxon>Actinomycetota</taxon>
        <taxon>Actinomycetes</taxon>
        <taxon>Kitasatosporales</taxon>
        <taxon>Streptomycetaceae</taxon>
        <taxon>Streptomyces</taxon>
    </lineage>
</organism>
<keyword evidence="4" id="KW-1185">Reference proteome</keyword>
<comment type="caution">
    <text evidence="3">The sequence shown here is derived from an EMBL/GenBank/DDBJ whole genome shotgun (WGS) entry which is preliminary data.</text>
</comment>
<proteinExistence type="predicted"/>
<feature type="domain" description="Thiolase N-terminal" evidence="1">
    <location>
        <begin position="25"/>
        <end position="111"/>
    </location>
</feature>
<dbReference type="EMBL" id="JARWAF010000007">
    <property type="protein sequence ID" value="MDJ1642352.1"/>
    <property type="molecule type" value="Genomic_DNA"/>
</dbReference>
<protein>
    <submittedName>
        <fullName evidence="3">Lipid-transfer protein</fullName>
    </submittedName>
</protein>
<dbReference type="Proteomes" id="UP001237194">
    <property type="component" value="Unassembled WGS sequence"/>
</dbReference>
<evidence type="ECO:0000313" key="3">
    <source>
        <dbReference type="EMBL" id="MDJ1642352.1"/>
    </source>
</evidence>
<dbReference type="CDD" id="cd00829">
    <property type="entry name" value="SCP-x_thiolase"/>
    <property type="match status" value="1"/>
</dbReference>
<dbReference type="RefSeq" id="WP_283895987.1">
    <property type="nucleotide sequence ID" value="NZ_JARWAF010000007.1"/>
</dbReference>
<dbReference type="InterPro" id="IPR055140">
    <property type="entry name" value="Thiolase_C_2"/>
</dbReference>
<dbReference type="Pfam" id="PF22691">
    <property type="entry name" value="Thiolase_C_1"/>
    <property type="match status" value="1"/>
</dbReference>
<dbReference type="InterPro" id="IPR016039">
    <property type="entry name" value="Thiolase-like"/>
</dbReference>
<reference evidence="3 4" key="1">
    <citation type="submission" date="2023-04" db="EMBL/GenBank/DDBJ databases">
        <title>A novel species of the genus Streptomyces: Streptomyces pakalii sp. nov. isolated from a Mexican soil jungle.</title>
        <authorList>
            <person name="Chavez-Hernandez M.A."/>
            <person name="Ortiz-Alvarez J."/>
            <person name="Villa-Tanaca L."/>
            <person name="Hernandez-Rodriguez C."/>
        </authorList>
    </citation>
    <scope>NUCLEOTIDE SEQUENCE [LARGE SCALE GENOMIC DNA]</scope>
    <source>
        <strain evidence="3 4">ENCB-J15</strain>
    </source>
</reference>
<dbReference type="PANTHER" id="PTHR42870">
    <property type="entry name" value="ACETYL-COA C-ACETYLTRANSFERASE"/>
    <property type="match status" value="1"/>
</dbReference>
<name>A0ABT7D973_9ACTN</name>
<dbReference type="PANTHER" id="PTHR42870:SF1">
    <property type="entry name" value="NON-SPECIFIC LIPID-TRANSFER PROTEIN-LIKE 2"/>
    <property type="match status" value="1"/>
</dbReference>
<feature type="domain" description="Thiolase C-terminal" evidence="2">
    <location>
        <begin position="272"/>
        <end position="392"/>
    </location>
</feature>
<gene>
    <name evidence="3" type="ORF">P5W92_18330</name>
</gene>
<accession>A0ABT7D973</accession>
<dbReference type="Pfam" id="PF00108">
    <property type="entry name" value="Thiolase_N"/>
    <property type="match status" value="1"/>
</dbReference>
<dbReference type="PIRSF" id="PIRSF000429">
    <property type="entry name" value="Ac-CoA_Ac_transf"/>
    <property type="match status" value="1"/>
</dbReference>
<dbReference type="InterPro" id="IPR020616">
    <property type="entry name" value="Thiolase_N"/>
</dbReference>
<dbReference type="NCBIfam" id="NF004715">
    <property type="entry name" value="PRK06059.1"/>
    <property type="match status" value="1"/>
</dbReference>
<sequence>MSGDVAVLGAGMHPWGKWGRGFVTYGRIAAHAALADAGIGWPEVRSVVGAQTVRGGYPGYVAGATFARALGWQGARVASVYAACASGAQAIDTARAQILAGLADVVLVVGADAAPKGFFAPAGGERPDDPDWLRFRVLGATNPAYFGLYARRRMALYGDTPEDFALVKVKNAAAGALNEYARYRTSVTAEEVAASAMVADPLRLLDICATSDGAAALVLCSMDFARRRGVRDPVRIRAVSTVTPTFPRAVLDLPDIGTDSAVAVDPSPESFRASIARTAYEEAGIGPEDLSLAEVYDLSTALELEWYEDIGLCAPGEGAKLLRSGATGPGGRVPVNASGGLASFGEAVPAQAIAQVCELTRQLRGRAGQRQVPGARVGITANQGLFGHGSAVVAVR</sequence>
<dbReference type="SUPFAM" id="SSF53901">
    <property type="entry name" value="Thiolase-like"/>
    <property type="match status" value="2"/>
</dbReference>
<evidence type="ECO:0000259" key="2">
    <source>
        <dbReference type="Pfam" id="PF22691"/>
    </source>
</evidence>